<reference evidence="4 5" key="1">
    <citation type="submission" date="2023-07" db="EMBL/GenBank/DDBJ databases">
        <title>Comparative genomics of wheat-associated soil bacteria to identify genetic determinants of phenazine resistance.</title>
        <authorList>
            <person name="Mouncey N."/>
        </authorList>
    </citation>
    <scope>NUCLEOTIDE SEQUENCE [LARGE SCALE GENOMIC DNA]</scope>
    <source>
        <strain evidence="4 5">B2I6</strain>
    </source>
</reference>
<evidence type="ECO:0000313" key="4">
    <source>
        <dbReference type="EMBL" id="MDQ0577973.1"/>
    </source>
</evidence>
<accession>A0ABU0NGT2</accession>
<dbReference type="InterPro" id="IPR036513">
    <property type="entry name" value="STAS_dom_sf"/>
</dbReference>
<dbReference type="Pfam" id="PF01740">
    <property type="entry name" value="STAS"/>
    <property type="match status" value="1"/>
</dbReference>
<proteinExistence type="inferred from homology"/>
<dbReference type="CDD" id="cd07043">
    <property type="entry name" value="STAS_anti-anti-sigma_factors"/>
    <property type="match status" value="1"/>
</dbReference>
<evidence type="ECO:0000256" key="1">
    <source>
        <dbReference type="ARBA" id="ARBA00009013"/>
    </source>
</evidence>
<dbReference type="PANTHER" id="PTHR33495:SF2">
    <property type="entry name" value="ANTI-SIGMA FACTOR ANTAGONIST TM_1081-RELATED"/>
    <property type="match status" value="1"/>
</dbReference>
<dbReference type="PANTHER" id="PTHR33495">
    <property type="entry name" value="ANTI-SIGMA FACTOR ANTAGONIST TM_1081-RELATED-RELATED"/>
    <property type="match status" value="1"/>
</dbReference>
<dbReference type="InterPro" id="IPR002645">
    <property type="entry name" value="STAS_dom"/>
</dbReference>
<dbReference type="SUPFAM" id="SSF52091">
    <property type="entry name" value="SpoIIaa-like"/>
    <property type="match status" value="1"/>
</dbReference>
<dbReference type="NCBIfam" id="TIGR00377">
    <property type="entry name" value="ant_ant_sig"/>
    <property type="match status" value="1"/>
</dbReference>
<sequence length="121" mass="12970">MDASLLTVSQHTTAQGVHVLTPHGEIDHSSVAFAGWAFDSGAGDRCAPCTVVDFEHVTFMDSSGLHFLLYAYLAAQESDGWIRLANVPPAVQRLLRIVGLDELLPTYATLQAALPPEIVAP</sequence>
<evidence type="ECO:0000256" key="2">
    <source>
        <dbReference type="RuleBase" id="RU003749"/>
    </source>
</evidence>
<evidence type="ECO:0000259" key="3">
    <source>
        <dbReference type="PROSITE" id="PS50801"/>
    </source>
</evidence>
<keyword evidence="5" id="KW-1185">Reference proteome</keyword>
<gene>
    <name evidence="4" type="ORF">QF030_000151</name>
</gene>
<organism evidence="4 5">
    <name type="scientific">Streptomyces rishiriensis</name>
    <dbReference type="NCBI Taxonomy" id="68264"/>
    <lineage>
        <taxon>Bacteria</taxon>
        <taxon>Bacillati</taxon>
        <taxon>Actinomycetota</taxon>
        <taxon>Actinomycetes</taxon>
        <taxon>Kitasatosporales</taxon>
        <taxon>Streptomycetaceae</taxon>
        <taxon>Streptomyces</taxon>
    </lineage>
</organism>
<name>A0ABU0NGT2_STRRH</name>
<comment type="similarity">
    <text evidence="1 2">Belongs to the anti-sigma-factor antagonist family.</text>
</comment>
<dbReference type="RefSeq" id="WP_307160686.1">
    <property type="nucleotide sequence ID" value="NZ_JAUSWV010000001.1"/>
</dbReference>
<comment type="caution">
    <text evidence="4">The sequence shown here is derived from an EMBL/GenBank/DDBJ whole genome shotgun (WGS) entry which is preliminary data.</text>
</comment>
<feature type="domain" description="STAS" evidence="3">
    <location>
        <begin position="7"/>
        <end position="117"/>
    </location>
</feature>
<dbReference type="InterPro" id="IPR003658">
    <property type="entry name" value="Anti-sigma_ant"/>
</dbReference>
<dbReference type="EMBL" id="JAUSWV010000001">
    <property type="protein sequence ID" value="MDQ0577973.1"/>
    <property type="molecule type" value="Genomic_DNA"/>
</dbReference>
<dbReference type="Gene3D" id="3.30.750.24">
    <property type="entry name" value="STAS domain"/>
    <property type="match status" value="1"/>
</dbReference>
<dbReference type="PROSITE" id="PS50801">
    <property type="entry name" value="STAS"/>
    <property type="match status" value="1"/>
</dbReference>
<dbReference type="Proteomes" id="UP001230654">
    <property type="component" value="Unassembled WGS sequence"/>
</dbReference>
<evidence type="ECO:0000313" key="5">
    <source>
        <dbReference type="Proteomes" id="UP001230654"/>
    </source>
</evidence>
<protein>
    <recommendedName>
        <fullName evidence="2">Anti-sigma factor antagonist</fullName>
    </recommendedName>
</protein>